<dbReference type="InterPro" id="IPR036028">
    <property type="entry name" value="SH3-like_dom_sf"/>
</dbReference>
<name>A0A0A2WHJ6_9GAMM</name>
<organism evidence="3 4">
    <name type="scientific">Lysobacter dokdonensis DS-58</name>
    <dbReference type="NCBI Taxonomy" id="1300345"/>
    <lineage>
        <taxon>Bacteria</taxon>
        <taxon>Pseudomonadati</taxon>
        <taxon>Pseudomonadota</taxon>
        <taxon>Gammaproteobacteria</taxon>
        <taxon>Lysobacterales</taxon>
        <taxon>Lysobacteraceae</taxon>
        <taxon>Noviluteimonas</taxon>
    </lineage>
</organism>
<evidence type="ECO:0000313" key="4">
    <source>
        <dbReference type="Proteomes" id="UP000030518"/>
    </source>
</evidence>
<gene>
    <name evidence="3" type="ORF">LF41_2924</name>
</gene>
<dbReference type="InterPro" id="IPR001452">
    <property type="entry name" value="SH3_domain"/>
</dbReference>
<dbReference type="STRING" id="1300345.LF41_2924"/>
<dbReference type="EMBL" id="JRKJ01000008">
    <property type="protein sequence ID" value="KGQ19278.1"/>
    <property type="molecule type" value="Genomic_DNA"/>
</dbReference>
<evidence type="ECO:0000256" key="1">
    <source>
        <dbReference type="ARBA" id="ARBA00022443"/>
    </source>
</evidence>
<dbReference type="SUPFAM" id="SSF50044">
    <property type="entry name" value="SH3-domain"/>
    <property type="match status" value="1"/>
</dbReference>
<protein>
    <recommendedName>
        <fullName evidence="2">SH3 domain-containing protein</fullName>
    </recommendedName>
</protein>
<dbReference type="InterPro" id="IPR003646">
    <property type="entry name" value="SH3-like_bac-type"/>
</dbReference>
<dbReference type="Gene3D" id="2.30.30.40">
    <property type="entry name" value="SH3 Domains"/>
    <property type="match status" value="1"/>
</dbReference>
<dbReference type="PROSITE" id="PS50002">
    <property type="entry name" value="SH3"/>
    <property type="match status" value="1"/>
</dbReference>
<feature type="domain" description="SH3" evidence="2">
    <location>
        <begin position="6"/>
        <end position="72"/>
    </location>
</feature>
<dbReference type="AlphaFoldDB" id="A0A0A2WHJ6"/>
<dbReference type="PATRIC" id="fig|1300345.3.peg.1473"/>
<reference evidence="3 4" key="1">
    <citation type="submission" date="2014-09" db="EMBL/GenBank/DDBJ databases">
        <title>Genome sequences of Lysobacter dokdonensis DS-58.</title>
        <authorList>
            <person name="Kim J.F."/>
            <person name="Kwak M.-J."/>
        </authorList>
    </citation>
    <scope>NUCLEOTIDE SEQUENCE [LARGE SCALE GENOMIC DNA]</scope>
    <source>
        <strain evidence="3 4">DS-58</strain>
    </source>
</reference>
<keyword evidence="4" id="KW-1185">Reference proteome</keyword>
<sequence length="72" mass="8044">MLATPVYETEVEAAYAGAINRPEPRPIAALRQGETVRVVDDAHGKDYWVCRVRKADGQTGWVPCLSLDFRAR</sequence>
<dbReference type="Pfam" id="PF08239">
    <property type="entry name" value="SH3_3"/>
    <property type="match status" value="1"/>
</dbReference>
<keyword evidence="1" id="KW-0728">SH3 domain</keyword>
<evidence type="ECO:0000259" key="2">
    <source>
        <dbReference type="PROSITE" id="PS50002"/>
    </source>
</evidence>
<comment type="caution">
    <text evidence="3">The sequence shown here is derived from an EMBL/GenBank/DDBJ whole genome shotgun (WGS) entry which is preliminary data.</text>
</comment>
<evidence type="ECO:0000313" key="3">
    <source>
        <dbReference type="EMBL" id="KGQ19278.1"/>
    </source>
</evidence>
<dbReference type="Proteomes" id="UP000030518">
    <property type="component" value="Unassembled WGS sequence"/>
</dbReference>
<accession>A0A0A2WHJ6</accession>
<proteinExistence type="predicted"/>